<feature type="domain" description="DUF559" evidence="1">
    <location>
        <begin position="200"/>
        <end position="279"/>
    </location>
</feature>
<organism evidence="2">
    <name type="scientific">Microbacterium sp. LWS13-1.2</name>
    <dbReference type="NCBI Taxonomy" id="3135264"/>
    <lineage>
        <taxon>Bacteria</taxon>
        <taxon>Bacillati</taxon>
        <taxon>Actinomycetota</taxon>
        <taxon>Actinomycetes</taxon>
        <taxon>Micrococcales</taxon>
        <taxon>Microbacteriaceae</taxon>
        <taxon>Microbacterium</taxon>
    </lineage>
</organism>
<accession>A0AAU6SCR0</accession>
<dbReference type="Pfam" id="PF04480">
    <property type="entry name" value="DUF559"/>
    <property type="match status" value="1"/>
</dbReference>
<dbReference type="InterPro" id="IPR007569">
    <property type="entry name" value="DUF559"/>
</dbReference>
<dbReference type="Gene3D" id="3.40.960.10">
    <property type="entry name" value="VSR Endonuclease"/>
    <property type="match status" value="1"/>
</dbReference>
<reference evidence="2" key="1">
    <citation type="submission" date="2024-04" db="EMBL/GenBank/DDBJ databases">
        <authorList>
            <person name="Roder T."/>
            <person name="Oberhansli S."/>
            <person name="Kreuzer M."/>
        </authorList>
    </citation>
    <scope>NUCLEOTIDE SEQUENCE</scope>
    <source>
        <strain evidence="2">LWS13-1.2</strain>
    </source>
</reference>
<gene>
    <name evidence="2" type="ORF">MRBLWS13_002368</name>
</gene>
<name>A0AAU6SCR0_9MICO</name>
<dbReference type="AlphaFoldDB" id="A0AAU6SCR0"/>
<sequence>MQTTIDPAWLTTLREHDGIARQSLLLGRQTSKRELKDAVASGALVRIRRSWLALPDADPLLVAAARAGVALSCVTRAERLGLWVHGDFTKPHVAAPPCSGGVRIEQDDADNPKATVHWFTPVVPRPPHTLEDGIENTLISIALCRPFEYALATWESAFRTGLADREVIGRLKLPRIARDLLSESTPFADSGLETIVPRRLRWLRVRIVPQAWLHGHRVDFLLGQRLVLQIDGGHHVGAQRDSDNRHDAELILRGYHVIRVGYRQVMDDWPGVQQLVMNAVAQGLHLAR</sequence>
<protein>
    <submittedName>
        <fullName evidence="2">DUF559 domain-containing protein</fullName>
    </submittedName>
</protein>
<evidence type="ECO:0000259" key="1">
    <source>
        <dbReference type="Pfam" id="PF04480"/>
    </source>
</evidence>
<dbReference type="EMBL" id="CP151632">
    <property type="protein sequence ID" value="WZO34704.1"/>
    <property type="molecule type" value="Genomic_DNA"/>
</dbReference>
<proteinExistence type="predicted"/>
<dbReference type="RefSeq" id="WP_349425581.1">
    <property type="nucleotide sequence ID" value="NZ_CP151632.1"/>
</dbReference>
<evidence type="ECO:0000313" key="2">
    <source>
        <dbReference type="EMBL" id="WZO34704.1"/>
    </source>
</evidence>